<name>A0ABQ9E2B8_TEGGR</name>
<keyword evidence="2" id="KW-0547">Nucleotide-binding</keyword>
<dbReference type="PANTHER" id="PTHR14187">
    <property type="entry name" value="ALPHA KINASE/ELONGATION FACTOR 2 KINASE"/>
    <property type="match status" value="1"/>
</dbReference>
<evidence type="ECO:0000256" key="3">
    <source>
        <dbReference type="ARBA" id="ARBA00022840"/>
    </source>
</evidence>
<dbReference type="Pfam" id="PF00012">
    <property type="entry name" value="HSP70"/>
    <property type="match status" value="1"/>
</dbReference>
<accession>A0ABQ9E2B8</accession>
<evidence type="ECO:0000256" key="2">
    <source>
        <dbReference type="ARBA" id="ARBA00022741"/>
    </source>
</evidence>
<evidence type="ECO:0000256" key="4">
    <source>
        <dbReference type="SAM" id="Coils"/>
    </source>
</evidence>
<dbReference type="Proteomes" id="UP001217089">
    <property type="component" value="Unassembled WGS sequence"/>
</dbReference>
<dbReference type="CDD" id="cd10229">
    <property type="entry name" value="ASKHA_NBD_HSP70_HSPA12"/>
    <property type="match status" value="1"/>
</dbReference>
<dbReference type="PANTHER" id="PTHR14187:SF5">
    <property type="entry name" value="HEAT SHOCK 70 KDA PROTEIN 12A"/>
    <property type="match status" value="1"/>
</dbReference>
<evidence type="ECO:0000313" key="5">
    <source>
        <dbReference type="EMBL" id="KAJ8297866.1"/>
    </source>
</evidence>
<sequence length="545" mass="61148">MTAVTRLFYGAIDFGTTYSGFAFASVNELKKYGTGEKITIQTNNWNAGSFMSPKAPTCLLLDKDEKFDSFGYDAEIRYMRLADEEDITGTKSMKAIDVFSHCIRYLKDEMFKIISDRVTSIDPSDIMYVLTVPAIWDDSSKQFMRQAAVQAGIMTDQLIIALEPEAASIFCQNLPTEREIVDGKTVLKVGGEGTRYMIADLGGGTADITVHERLASGKIKEVHRADGGALGGKDVDDAFLKFLDTLLGPEVMKDFKDQCMEDYIELLREFETKKREASETKEKINMSVPVSLKDILKRGVPQWIKFDVSYTKSQKIQIKKKTFLSFYEKTVKGIAEIITKILSDLNVTTIVMVGGFSDCKLMSAELRENVIDENIQTLVIPADAELAVLKGAVLFGFMPETIFARVARKTYGIQSWPIFRDGYHPTNKKVRINGIDRCRDVFFKYVEIGQEVTAGHRMSQVFQALGGKEDHLECNIYVSSNPDPTFVTDDDCKLLGVLKMPLPKGIKDDDRVEIEETLVFGDTELHVMAREFLTGHSVKCSFDLI</sequence>
<evidence type="ECO:0000313" key="6">
    <source>
        <dbReference type="Proteomes" id="UP001217089"/>
    </source>
</evidence>
<comment type="caution">
    <text evidence="5">The sequence shown here is derived from an EMBL/GenBank/DDBJ whole genome shotgun (WGS) entry which is preliminary data.</text>
</comment>
<reference evidence="5 6" key="1">
    <citation type="submission" date="2022-12" db="EMBL/GenBank/DDBJ databases">
        <title>Chromosome-level genome of Tegillarca granosa.</title>
        <authorList>
            <person name="Kim J."/>
        </authorList>
    </citation>
    <scope>NUCLEOTIDE SEQUENCE [LARGE SCALE GENOMIC DNA]</scope>
    <source>
        <strain evidence="5">Teg-2019</strain>
        <tissue evidence="5">Adductor muscle</tissue>
    </source>
</reference>
<feature type="coiled-coil region" evidence="4">
    <location>
        <begin position="260"/>
        <end position="287"/>
    </location>
</feature>
<protein>
    <submittedName>
        <fullName evidence="5">Uncharacterized protein</fullName>
    </submittedName>
</protein>
<comment type="similarity">
    <text evidence="1">Belongs to the heat shock protein 70 family.</text>
</comment>
<dbReference type="Gene3D" id="3.30.420.40">
    <property type="match status" value="2"/>
</dbReference>
<gene>
    <name evidence="5" type="ORF">KUTeg_024397</name>
</gene>
<dbReference type="SUPFAM" id="SSF53067">
    <property type="entry name" value="Actin-like ATPase domain"/>
    <property type="match status" value="2"/>
</dbReference>
<evidence type="ECO:0000256" key="1">
    <source>
        <dbReference type="ARBA" id="ARBA00007381"/>
    </source>
</evidence>
<dbReference type="EMBL" id="JARBDR010000923">
    <property type="protein sequence ID" value="KAJ8297866.1"/>
    <property type="molecule type" value="Genomic_DNA"/>
</dbReference>
<keyword evidence="6" id="KW-1185">Reference proteome</keyword>
<keyword evidence="4" id="KW-0175">Coiled coil</keyword>
<keyword evidence="3" id="KW-0067">ATP-binding</keyword>
<dbReference type="InterPro" id="IPR013126">
    <property type="entry name" value="Hsp_70_fam"/>
</dbReference>
<organism evidence="5 6">
    <name type="scientific">Tegillarca granosa</name>
    <name type="common">Malaysian cockle</name>
    <name type="synonym">Anadara granosa</name>
    <dbReference type="NCBI Taxonomy" id="220873"/>
    <lineage>
        <taxon>Eukaryota</taxon>
        <taxon>Metazoa</taxon>
        <taxon>Spiralia</taxon>
        <taxon>Lophotrochozoa</taxon>
        <taxon>Mollusca</taxon>
        <taxon>Bivalvia</taxon>
        <taxon>Autobranchia</taxon>
        <taxon>Pteriomorphia</taxon>
        <taxon>Arcoida</taxon>
        <taxon>Arcoidea</taxon>
        <taxon>Arcidae</taxon>
        <taxon>Tegillarca</taxon>
    </lineage>
</organism>
<dbReference type="InterPro" id="IPR043129">
    <property type="entry name" value="ATPase_NBD"/>
</dbReference>
<proteinExistence type="inferred from homology"/>